<dbReference type="KEGG" id="aaf:AURANDRAFT_67587"/>
<dbReference type="CDD" id="cd00761">
    <property type="entry name" value="Glyco_tranf_GTA_type"/>
    <property type="match status" value="1"/>
</dbReference>
<dbReference type="EMBL" id="GL833158">
    <property type="protein sequence ID" value="EGB03910.1"/>
    <property type="molecule type" value="Genomic_DNA"/>
</dbReference>
<dbReference type="Proteomes" id="UP000002729">
    <property type="component" value="Unassembled WGS sequence"/>
</dbReference>
<feature type="domain" description="Glycosyltransferase 2-like" evidence="2">
    <location>
        <begin position="251"/>
        <end position="320"/>
    </location>
</feature>
<evidence type="ECO:0000259" key="2">
    <source>
        <dbReference type="Pfam" id="PF00535"/>
    </source>
</evidence>
<organism evidence="4">
    <name type="scientific">Aureococcus anophagefferens</name>
    <name type="common">Harmful bloom alga</name>
    <dbReference type="NCBI Taxonomy" id="44056"/>
    <lineage>
        <taxon>Eukaryota</taxon>
        <taxon>Sar</taxon>
        <taxon>Stramenopiles</taxon>
        <taxon>Ochrophyta</taxon>
        <taxon>Pelagophyceae</taxon>
        <taxon>Pelagomonadales</taxon>
        <taxon>Pelagomonadaceae</taxon>
        <taxon>Aureococcus</taxon>
    </lineage>
</organism>
<reference evidence="3 4" key="1">
    <citation type="journal article" date="2011" name="Proc. Natl. Acad. Sci. U.S.A.">
        <title>Niche of harmful alga Aureococcus anophagefferens revealed through ecogenomics.</title>
        <authorList>
            <person name="Gobler C.J."/>
            <person name="Berry D.L."/>
            <person name="Dyhrman S.T."/>
            <person name="Wilhelm S.W."/>
            <person name="Salamov A."/>
            <person name="Lobanov A.V."/>
            <person name="Zhang Y."/>
            <person name="Collier J.L."/>
            <person name="Wurch L.L."/>
            <person name="Kustka A.B."/>
            <person name="Dill B.D."/>
            <person name="Shah M."/>
            <person name="VerBerkmoes N.C."/>
            <person name="Kuo A."/>
            <person name="Terry A."/>
            <person name="Pangilinan J."/>
            <person name="Lindquist E.A."/>
            <person name="Lucas S."/>
            <person name="Paulsen I.T."/>
            <person name="Hattenrath-Lehmann T.K."/>
            <person name="Talmage S.C."/>
            <person name="Walker E.A."/>
            <person name="Koch F."/>
            <person name="Burson A.M."/>
            <person name="Marcoval M.A."/>
            <person name="Tang Y.Z."/>
            <person name="Lecleir G.R."/>
            <person name="Coyne K.J."/>
            <person name="Berg G.M."/>
            <person name="Bertrand E.M."/>
            <person name="Saito M.A."/>
            <person name="Gladyshev V.N."/>
            <person name="Grigoriev I.V."/>
        </authorList>
    </citation>
    <scope>NUCLEOTIDE SEQUENCE [LARGE SCALE GENOMIC DNA]</scope>
    <source>
        <strain evidence="4">CCMP 1984</strain>
    </source>
</reference>
<evidence type="ECO:0000313" key="4">
    <source>
        <dbReference type="Proteomes" id="UP000002729"/>
    </source>
</evidence>
<dbReference type="InterPro" id="IPR001173">
    <property type="entry name" value="Glyco_trans_2-like"/>
</dbReference>
<proteinExistence type="predicted"/>
<keyword evidence="4" id="KW-1185">Reference proteome</keyword>
<gene>
    <name evidence="3" type="ORF">AURANDRAFT_67587</name>
</gene>
<dbReference type="Gene3D" id="3.90.550.10">
    <property type="entry name" value="Spore Coat Polysaccharide Biosynthesis Protein SpsA, Chain A"/>
    <property type="match status" value="1"/>
</dbReference>
<protein>
    <recommendedName>
        <fullName evidence="2">Glycosyltransferase 2-like domain-containing protein</fullName>
    </recommendedName>
</protein>
<dbReference type="InParanoid" id="F0YLR4"/>
<dbReference type="InterPro" id="IPR029044">
    <property type="entry name" value="Nucleotide-diphossugar_trans"/>
</dbReference>
<dbReference type="Pfam" id="PF00535">
    <property type="entry name" value="Glycos_transf_2"/>
    <property type="match status" value="1"/>
</dbReference>
<dbReference type="GeneID" id="20226323"/>
<feature type="region of interest" description="Disordered" evidence="1">
    <location>
        <begin position="489"/>
        <end position="514"/>
    </location>
</feature>
<dbReference type="AlphaFoldDB" id="F0YLR4"/>
<evidence type="ECO:0000313" key="3">
    <source>
        <dbReference type="EMBL" id="EGB03910.1"/>
    </source>
</evidence>
<accession>F0YLR4</accession>
<name>F0YLR4_AURAN</name>
<sequence>MDKGWEEVPHRDDVGVVLWDEAADLPRVRAVRRTRVNNAWVDAGVELTIAPGEALKAGRGAVAGGGWVKLRDVEALPSAVASASRREARVAEERDETAHPYAAFCDKTTRPTASDLKRCFPAGTAASDALVRWTCEARDNVLVRQIQDDRCRTFDGRGGGACPACAYGAGKRQPIGVTKLDAPTVIRGRVSVVCATSPAKHWLHENLWRCFAGQDWGDLELVVLDGGGEPSPFFTEPFAATPRDAADADFLSRVEKPEDDDRIRYVHREAARLSVGDERNELLKHASGEFVAHFDDACVYAPGYVSAMVSHLKASDAQLVRLEAAVGWDPVSNAVRLHKALGFRPETFVHRKAPLRALAFDDADVGEDAGFTSLAVCHVLDDSAGMLFAHAKHSKKPAALLRAHDAQWRDAAPTFLDAVAPPLRRLLAAHRRFFTNWKFLHHASTKRAAPSPFSNAPAGAGKGCDIPNFKGSSLGRVPAGATFVSAPVESTGVSLEDDEPPPEPPARPAQPMDPIERARLRAARRLARKNATSEDEELAVLRRAAPPMPPVALEYGEADDDDDGFRIVEMASESAMKRPSVPQQVLCMSSWARSFGWSTR</sequence>
<dbReference type="RefSeq" id="XP_009041335.1">
    <property type="nucleotide sequence ID" value="XM_009043087.1"/>
</dbReference>
<evidence type="ECO:0000256" key="1">
    <source>
        <dbReference type="SAM" id="MobiDB-lite"/>
    </source>
</evidence>
<dbReference type="SUPFAM" id="SSF53448">
    <property type="entry name" value="Nucleotide-diphospho-sugar transferases"/>
    <property type="match status" value="1"/>
</dbReference>